<evidence type="ECO:0000313" key="2">
    <source>
        <dbReference type="Proteomes" id="UP000018680"/>
    </source>
</evidence>
<dbReference type="RefSeq" id="WP_024268496.1">
    <property type="nucleotide sequence ID" value="NC_023035.1"/>
</dbReference>
<keyword evidence="2" id="KW-1185">Reference proteome</keyword>
<accession>V5WIE9</accession>
<protein>
    <submittedName>
        <fullName evidence="1">Uncharacterized protein</fullName>
    </submittedName>
</protein>
<dbReference type="HOGENOM" id="CLU_1502444_0_0_12"/>
<organism evidence="1 2">
    <name type="scientific">Salinispira pacifica</name>
    <dbReference type="NCBI Taxonomy" id="1307761"/>
    <lineage>
        <taxon>Bacteria</taxon>
        <taxon>Pseudomonadati</taxon>
        <taxon>Spirochaetota</taxon>
        <taxon>Spirochaetia</taxon>
        <taxon>Spirochaetales</taxon>
        <taxon>Spirochaetaceae</taxon>
        <taxon>Salinispira</taxon>
    </lineage>
</organism>
<name>V5WIE9_9SPIO</name>
<dbReference type="Proteomes" id="UP000018680">
    <property type="component" value="Chromosome"/>
</dbReference>
<gene>
    <name evidence="1" type="ORF">L21SP2_2229</name>
</gene>
<proteinExistence type="predicted"/>
<dbReference type="AlphaFoldDB" id="V5WIE9"/>
<reference evidence="1 2" key="1">
    <citation type="journal article" date="2015" name="Stand. Genomic Sci.">
        <title>Complete genome sequence and description of Salinispira pacifica gen. nov., sp. nov., a novel spirochaete isolated form a hypersaline microbial mat.</title>
        <authorList>
            <person name="Ben Hania W."/>
            <person name="Joseph M."/>
            <person name="Schumann P."/>
            <person name="Bunk B."/>
            <person name="Fiebig A."/>
            <person name="Sproer C."/>
            <person name="Klenk H.P."/>
            <person name="Fardeau M.L."/>
            <person name="Spring S."/>
        </authorList>
    </citation>
    <scope>NUCLEOTIDE SEQUENCE [LARGE SCALE GENOMIC DNA]</scope>
    <source>
        <strain evidence="1 2">L21-RPul-D2</strain>
    </source>
</reference>
<dbReference type="OrthoDB" id="9929637at2"/>
<sequence>MKKFVLIMIISMIAISGISAEADLIVKPFAGISLGSEDALRGGGVHVQYNVLGTGIHLGTWAAVNYDIWYSNASLPVALTLGKDFYILAGTTFDLSTATNPATLTATAPAGFFNTFGLGFNTVLIPFSDSMILGANAELVYTNYVAESTGDDLGDAFGALAGLIANIKLFASINLAFLF</sequence>
<dbReference type="KEGG" id="slr:L21SP2_2229"/>
<dbReference type="EMBL" id="CP006939">
    <property type="protein sequence ID" value="AHC15592.1"/>
    <property type="molecule type" value="Genomic_DNA"/>
</dbReference>
<evidence type="ECO:0000313" key="1">
    <source>
        <dbReference type="EMBL" id="AHC15592.1"/>
    </source>
</evidence>